<organism evidence="2">
    <name type="scientific">Kribbella sp. HUAS MG21</name>
    <dbReference type="NCBI Taxonomy" id="3160966"/>
    <lineage>
        <taxon>Bacteria</taxon>
        <taxon>Bacillati</taxon>
        <taxon>Actinomycetota</taxon>
        <taxon>Actinomycetes</taxon>
        <taxon>Propionibacteriales</taxon>
        <taxon>Kribbellaceae</taxon>
        <taxon>Kribbella</taxon>
    </lineage>
</organism>
<proteinExistence type="predicted"/>
<evidence type="ECO:0000313" key="2">
    <source>
        <dbReference type="EMBL" id="XBV23044.1"/>
    </source>
</evidence>
<reference evidence="2" key="1">
    <citation type="submission" date="2024-06" db="EMBL/GenBank/DDBJ databases">
        <title>Kribbella sp. strain HUAS MG21 genome sequences.</title>
        <authorList>
            <person name="Mo P."/>
        </authorList>
    </citation>
    <scope>NUCLEOTIDE SEQUENCE</scope>
    <source>
        <strain evidence="2">HUAS MG21</strain>
    </source>
</reference>
<sequence>METSEFAAELRHRVRVAIRALDAAQVEGDGYAVDIRAGELESLRRIARENGVTLDDESDNDGDNDGNDGNGQAGVR</sequence>
<dbReference type="EMBL" id="CP158165">
    <property type="protein sequence ID" value="XBV23044.1"/>
    <property type="molecule type" value="Genomic_DNA"/>
</dbReference>
<feature type="compositionally biased region" description="Acidic residues" evidence="1">
    <location>
        <begin position="54"/>
        <end position="66"/>
    </location>
</feature>
<name>A0AAU7T8B2_9ACTN</name>
<dbReference type="RefSeq" id="WP_350275883.1">
    <property type="nucleotide sequence ID" value="NZ_CP158165.1"/>
</dbReference>
<accession>A0AAU7T8B2</accession>
<evidence type="ECO:0000256" key="1">
    <source>
        <dbReference type="SAM" id="MobiDB-lite"/>
    </source>
</evidence>
<gene>
    <name evidence="2" type="ORF">ABN611_31305</name>
</gene>
<dbReference type="AlphaFoldDB" id="A0AAU7T8B2"/>
<feature type="region of interest" description="Disordered" evidence="1">
    <location>
        <begin position="50"/>
        <end position="76"/>
    </location>
</feature>
<protein>
    <submittedName>
        <fullName evidence="2">Uncharacterized protein</fullName>
    </submittedName>
</protein>